<keyword evidence="13" id="KW-1185">Reference proteome</keyword>
<dbReference type="OrthoDB" id="7187989at2"/>
<reference evidence="13" key="1">
    <citation type="submission" date="2016-10" db="EMBL/GenBank/DDBJ databases">
        <authorList>
            <person name="Varghese N."/>
            <person name="Submissions S."/>
        </authorList>
    </citation>
    <scope>NUCLEOTIDE SEQUENCE [LARGE SCALE GENOMIC DNA]</scope>
    <source>
        <strain evidence="13">CGMCC 4.6856</strain>
    </source>
</reference>
<dbReference type="EMBL" id="FOFA01000002">
    <property type="protein sequence ID" value="SEP95533.1"/>
    <property type="molecule type" value="Genomic_DNA"/>
</dbReference>
<keyword evidence="6 9" id="KW-0238">DNA-binding</keyword>
<dbReference type="InterPro" id="IPR024187">
    <property type="entry name" value="Sig_transdc_resp-reg_cit/mal"/>
</dbReference>
<proteinExistence type="predicted"/>
<name>A0A1H9C3X2_9ACTN</name>
<evidence type="ECO:0000256" key="5">
    <source>
        <dbReference type="ARBA" id="ARBA00023015"/>
    </source>
</evidence>
<evidence type="ECO:0000256" key="9">
    <source>
        <dbReference type="PIRNR" id="PIRNR006171"/>
    </source>
</evidence>
<sequence>MVYRAVVVEDEETAGAAHAAYLERLGFEVVGVARSGRDAVRTLARHTDVDLVLLDLKLPDTHGLQLLAHLRVAGVDADVIAVTSVREVEAVRQAVSQGVVAYLIKPFSFAAFKTKIEQYVAYRDQLDAQPTSVAQSDVDAMLRTLRPHRSAEALPKGLSPETVGLVVRAVQDGGPLSAGEAAERVGTSRVTARRYLEHLVDTGVAERRTRHGGSGRPEIEYVWR</sequence>
<evidence type="ECO:0000256" key="1">
    <source>
        <dbReference type="ARBA" id="ARBA00004496"/>
    </source>
</evidence>
<dbReference type="AlphaFoldDB" id="A0A1H9C3X2"/>
<dbReference type="Gene3D" id="3.40.50.2300">
    <property type="match status" value="1"/>
</dbReference>
<dbReference type="Pfam" id="PF09339">
    <property type="entry name" value="HTH_IclR"/>
    <property type="match status" value="1"/>
</dbReference>
<dbReference type="RefSeq" id="WP_091177997.1">
    <property type="nucleotide sequence ID" value="NZ_FOFA01000002.1"/>
</dbReference>
<keyword evidence="3 10" id="KW-0597">Phosphoprotein</keyword>
<evidence type="ECO:0000256" key="2">
    <source>
        <dbReference type="ARBA" id="ARBA00022490"/>
    </source>
</evidence>
<keyword evidence="5 9" id="KW-0805">Transcription regulation</keyword>
<dbReference type="GO" id="GO:0003677">
    <property type="term" value="F:DNA binding"/>
    <property type="evidence" value="ECO:0007669"/>
    <property type="project" value="UniProtKB-KW"/>
</dbReference>
<evidence type="ECO:0000256" key="4">
    <source>
        <dbReference type="ARBA" id="ARBA00023012"/>
    </source>
</evidence>
<evidence type="ECO:0000256" key="10">
    <source>
        <dbReference type="PROSITE-ProRule" id="PRU00169"/>
    </source>
</evidence>
<evidence type="ECO:0000313" key="13">
    <source>
        <dbReference type="Proteomes" id="UP000198504"/>
    </source>
</evidence>
<comment type="subcellular location">
    <subcellularLocation>
        <location evidence="1 9">Cytoplasm</location>
    </subcellularLocation>
</comment>
<keyword evidence="2 9" id="KW-0963">Cytoplasm</keyword>
<feature type="domain" description="Response regulatory" evidence="11">
    <location>
        <begin position="4"/>
        <end position="120"/>
    </location>
</feature>
<dbReference type="SUPFAM" id="SSF52172">
    <property type="entry name" value="CheY-like"/>
    <property type="match status" value="1"/>
</dbReference>
<accession>A0A1H9C3X2</accession>
<dbReference type="SMART" id="SM00448">
    <property type="entry name" value="REC"/>
    <property type="match status" value="1"/>
</dbReference>
<dbReference type="PIRSF" id="PIRSF006171">
    <property type="entry name" value="RR_citrat_malat"/>
    <property type="match status" value="1"/>
</dbReference>
<evidence type="ECO:0000256" key="3">
    <source>
        <dbReference type="ARBA" id="ARBA00022553"/>
    </source>
</evidence>
<dbReference type="InterPro" id="IPR036388">
    <property type="entry name" value="WH-like_DNA-bd_sf"/>
</dbReference>
<dbReference type="Proteomes" id="UP000198504">
    <property type="component" value="Unassembled WGS sequence"/>
</dbReference>
<dbReference type="InterPro" id="IPR051271">
    <property type="entry name" value="2C-system_Tx_regulators"/>
</dbReference>
<evidence type="ECO:0000313" key="12">
    <source>
        <dbReference type="EMBL" id="SEP95533.1"/>
    </source>
</evidence>
<feature type="modified residue" description="4-aspartylphosphate" evidence="10">
    <location>
        <position position="55"/>
    </location>
</feature>
<keyword evidence="4 9" id="KW-0902">Two-component regulatory system</keyword>
<dbReference type="InterPro" id="IPR005471">
    <property type="entry name" value="Tscrpt_reg_IclR_N"/>
</dbReference>
<dbReference type="SUPFAM" id="SSF46785">
    <property type="entry name" value="Winged helix' DNA-binding domain"/>
    <property type="match status" value="1"/>
</dbReference>
<evidence type="ECO:0000256" key="8">
    <source>
        <dbReference type="ARBA" id="ARBA00023163"/>
    </source>
</evidence>
<dbReference type="InterPro" id="IPR001789">
    <property type="entry name" value="Sig_transdc_resp-reg_receiver"/>
</dbReference>
<dbReference type="PANTHER" id="PTHR45526">
    <property type="entry name" value="TRANSCRIPTIONAL REGULATORY PROTEIN DPIA"/>
    <property type="match status" value="1"/>
</dbReference>
<dbReference type="STRING" id="1036181.SAMN05421756_10256"/>
<dbReference type="Pfam" id="PF00072">
    <property type="entry name" value="Response_reg"/>
    <property type="match status" value="1"/>
</dbReference>
<dbReference type="PROSITE" id="PS50110">
    <property type="entry name" value="RESPONSE_REGULATORY"/>
    <property type="match status" value="1"/>
</dbReference>
<dbReference type="PANTHER" id="PTHR45526:SF1">
    <property type="entry name" value="TRANSCRIPTIONAL REGULATORY PROTEIN DCUR-RELATED"/>
    <property type="match status" value="1"/>
</dbReference>
<dbReference type="GO" id="GO:0003700">
    <property type="term" value="F:DNA-binding transcription factor activity"/>
    <property type="evidence" value="ECO:0007669"/>
    <property type="project" value="InterPro"/>
</dbReference>
<dbReference type="Gene3D" id="1.10.10.10">
    <property type="entry name" value="Winged helix-like DNA-binding domain superfamily/Winged helix DNA-binding domain"/>
    <property type="match status" value="1"/>
</dbReference>
<dbReference type="InterPro" id="IPR036390">
    <property type="entry name" value="WH_DNA-bd_sf"/>
</dbReference>
<dbReference type="GO" id="GO:0005737">
    <property type="term" value="C:cytoplasm"/>
    <property type="evidence" value="ECO:0007669"/>
    <property type="project" value="UniProtKB-SubCell"/>
</dbReference>
<dbReference type="InterPro" id="IPR011006">
    <property type="entry name" value="CheY-like_superfamily"/>
</dbReference>
<dbReference type="GO" id="GO:0000156">
    <property type="term" value="F:phosphorelay response regulator activity"/>
    <property type="evidence" value="ECO:0007669"/>
    <property type="project" value="TreeGrafter"/>
</dbReference>
<protein>
    <recommendedName>
        <fullName evidence="9">Transcriptional regulatory protein</fullName>
    </recommendedName>
</protein>
<evidence type="ECO:0000256" key="7">
    <source>
        <dbReference type="ARBA" id="ARBA00023159"/>
    </source>
</evidence>
<evidence type="ECO:0000256" key="6">
    <source>
        <dbReference type="ARBA" id="ARBA00023125"/>
    </source>
</evidence>
<keyword evidence="7 9" id="KW-0010">Activator</keyword>
<gene>
    <name evidence="12" type="ORF">SAMN05421756_10256</name>
</gene>
<keyword evidence="8 9" id="KW-0804">Transcription</keyword>
<evidence type="ECO:0000259" key="11">
    <source>
        <dbReference type="PROSITE" id="PS50110"/>
    </source>
</evidence>
<organism evidence="12 13">
    <name type="scientific">Microlunatus flavus</name>
    <dbReference type="NCBI Taxonomy" id="1036181"/>
    <lineage>
        <taxon>Bacteria</taxon>
        <taxon>Bacillati</taxon>
        <taxon>Actinomycetota</taxon>
        <taxon>Actinomycetes</taxon>
        <taxon>Propionibacteriales</taxon>
        <taxon>Propionibacteriaceae</taxon>
        <taxon>Microlunatus</taxon>
    </lineage>
</organism>